<dbReference type="EMBL" id="JABRWO010000001">
    <property type="protein sequence ID" value="MBA2113254.1"/>
    <property type="molecule type" value="Genomic_DNA"/>
</dbReference>
<dbReference type="AlphaFoldDB" id="A0A7V8V1P1"/>
<comment type="caution">
    <text evidence="2">The sequence shown here is derived from an EMBL/GenBank/DDBJ whole genome shotgun (WGS) entry which is preliminary data.</text>
</comment>
<feature type="domain" description="DUF1559" evidence="1">
    <location>
        <begin position="33"/>
        <end position="296"/>
    </location>
</feature>
<dbReference type="InterPro" id="IPR012902">
    <property type="entry name" value="N_methyl_site"/>
</dbReference>
<dbReference type="NCBIfam" id="TIGR04294">
    <property type="entry name" value="pre_pil_HX9DG"/>
    <property type="match status" value="1"/>
</dbReference>
<dbReference type="InterPro" id="IPR011453">
    <property type="entry name" value="DUF1559"/>
</dbReference>
<sequence length="316" mass="34080">MIRKKFSGFTLVELLVVIAIIGVLVALLLPAVQQAREAARRIQCSNNLKQIGLALHNYHDTYRAFPAGYRIDHNNGETSPTYGWTVALLPFIEQDNLYEALSPHQPRPLAEVYVSGASTTDRQLLQTRIDGYRCPSDVTADLNNLCKFGNTAHFEVATSNYVAIAGDGSNPTVDFSVTPAKARDSLGMFWGDSFLSFRDMVDGSSNVVVVSERDGGKASGNGTFKAAAWLGNGRQNYNSDYAAARCLARSSFGINRDFYAISSSGNQGKGVSSLHPGGVQVVMGDGSVNFMAETVNISTVFNPLCRRADGAVVGDY</sequence>
<name>A0A7V8V1P1_9BACT</name>
<proteinExistence type="predicted"/>
<gene>
    <name evidence="2" type="ORF">HOV93_04030</name>
</gene>
<evidence type="ECO:0000259" key="1">
    <source>
        <dbReference type="Pfam" id="PF07596"/>
    </source>
</evidence>
<dbReference type="Proteomes" id="UP000551616">
    <property type="component" value="Unassembled WGS sequence"/>
</dbReference>
<evidence type="ECO:0000313" key="3">
    <source>
        <dbReference type="Proteomes" id="UP000551616"/>
    </source>
</evidence>
<dbReference type="RefSeq" id="WP_207395033.1">
    <property type="nucleotide sequence ID" value="NZ_JABRWO010000001.1"/>
</dbReference>
<dbReference type="Pfam" id="PF07596">
    <property type="entry name" value="SBP_bac_10"/>
    <property type="match status" value="1"/>
</dbReference>
<dbReference type="InterPro" id="IPR045584">
    <property type="entry name" value="Pilin-like"/>
</dbReference>
<dbReference type="PANTHER" id="PTHR30093:SF2">
    <property type="entry name" value="TYPE II SECRETION SYSTEM PROTEIN H"/>
    <property type="match status" value="1"/>
</dbReference>
<keyword evidence="3" id="KW-1185">Reference proteome</keyword>
<dbReference type="NCBIfam" id="TIGR02532">
    <property type="entry name" value="IV_pilin_GFxxxE"/>
    <property type="match status" value="1"/>
</dbReference>
<dbReference type="Pfam" id="PF07963">
    <property type="entry name" value="N_methyl"/>
    <property type="match status" value="1"/>
</dbReference>
<organism evidence="2 3">
    <name type="scientific">Bremerella alba</name>
    <dbReference type="NCBI Taxonomy" id="980252"/>
    <lineage>
        <taxon>Bacteria</taxon>
        <taxon>Pseudomonadati</taxon>
        <taxon>Planctomycetota</taxon>
        <taxon>Planctomycetia</taxon>
        <taxon>Pirellulales</taxon>
        <taxon>Pirellulaceae</taxon>
        <taxon>Bremerella</taxon>
    </lineage>
</organism>
<dbReference type="PANTHER" id="PTHR30093">
    <property type="entry name" value="GENERAL SECRETION PATHWAY PROTEIN G"/>
    <property type="match status" value="1"/>
</dbReference>
<dbReference type="InterPro" id="IPR027558">
    <property type="entry name" value="Pre_pil_HX9DG_C"/>
</dbReference>
<evidence type="ECO:0000313" key="2">
    <source>
        <dbReference type="EMBL" id="MBA2113254.1"/>
    </source>
</evidence>
<dbReference type="Gene3D" id="3.30.700.10">
    <property type="entry name" value="Glycoprotein, Type 4 Pilin"/>
    <property type="match status" value="1"/>
</dbReference>
<reference evidence="2 3" key="1">
    <citation type="submission" date="2020-05" db="EMBL/GenBank/DDBJ databases">
        <title>Bremerella alba sp. nov., a novel planctomycete isolated from the surface of the macroalga Fucus spiralis.</title>
        <authorList>
            <person name="Godinho O."/>
            <person name="Botelho R."/>
            <person name="Albuquerque L."/>
            <person name="Wiegand S."/>
            <person name="Da Costa M.S."/>
            <person name="Lobo-Da-Cunha A."/>
            <person name="Jogler C."/>
            <person name="Lage O.M."/>
        </authorList>
    </citation>
    <scope>NUCLEOTIDE SEQUENCE [LARGE SCALE GENOMIC DNA]</scope>
    <source>
        <strain evidence="2 3">FF15</strain>
    </source>
</reference>
<dbReference type="SUPFAM" id="SSF54523">
    <property type="entry name" value="Pili subunits"/>
    <property type="match status" value="1"/>
</dbReference>
<accession>A0A7V8V1P1</accession>
<protein>
    <recommendedName>
        <fullName evidence="1">DUF1559 domain-containing protein</fullName>
    </recommendedName>
</protein>
<dbReference type="PROSITE" id="PS00409">
    <property type="entry name" value="PROKAR_NTER_METHYL"/>
    <property type="match status" value="1"/>
</dbReference>